<gene>
    <name evidence="3" type="ORF">KFL_000600310</name>
</gene>
<sequence>MAHMRRAENSDTRSQGFDRGRGHLNHHSDRPRYSPPFEGELGGHLFLTNHQQIEENFARQIFGLPKQHAPTVLRIKEGLPLFLYNTSTRALHGVFEAASDGGLNLEPDAWQDHALSAQLKQPFSKFPAQVRFRVRADRGRLAEPKFRDILDYHTSDYNTHFRLPLSIEQANHLLELFNMAPSGPRPAPPTAEQPSAAGDVIDEGDWEQVKTKPRTKPLKVQPGNSYGRQVGSPTGPSTPRRRAEGPRPGHQGPVGNGDVGGGRGGPDRWRPDGGDWAARAGGRQHTGSVWGAREGAAKEGGAKEGALKEDAGVGRAEERGSKAEVRENGILETGPAKLSPRKPGAQAAKEAPFSSPREAGILGSGSAAVEQAEGKGQVAESVTTVADPPAKPGKAAVKSSTFSYSAALKVGLPAKMEDISASEKGRGGASDTAGKAGGAENESGEVFPVLSKSNSKNERVAKAPKKEHVAVVVKNEDGETKDADRKDTEKKDDEKEDAVKKDGVEKSGKKGDGEKKAEASKVGDDMSEKKDGKKVEAKKDAEKAAGDRKEAPKSKGDPLQAPKSPKSKSEAGEALVGAQKAEPSPPAKPEPVKAPEKPKPNPWGKLPTPIEPVSLAEVQQKEQEQQAELSHAARREPQAKPAIGDREGAVDRTKEAVALHEGGERREAAKPVGRGWEAKKPELQQPVVQVQAPQKGGGAFAPPLRQKTPPRMQHPQPLAARRGEPAPVTDLSALPPSAPERIQQRSMGNLVGGIPARNRTPPLSHHSHRPQPVQVPAPQSLGTGVRISPTATPYTPNSAGFTPSATPFTPSGRLSPGLRGYGPPMGVLQTPPPMFAADPSLAYDQSWRMPRGRNAPPPSCKRGGRAAHGLQPHDSP</sequence>
<dbReference type="AlphaFoldDB" id="A0A1Y1HQ06"/>
<dbReference type="GO" id="GO:0034976">
    <property type="term" value="P:response to endoplasmic reticulum stress"/>
    <property type="evidence" value="ECO:0007669"/>
    <property type="project" value="InterPro"/>
</dbReference>
<feature type="region of interest" description="Disordered" evidence="1">
    <location>
        <begin position="419"/>
        <end position="876"/>
    </location>
</feature>
<feature type="region of interest" description="Disordered" evidence="1">
    <location>
        <begin position="1"/>
        <end position="35"/>
    </location>
</feature>
<reference evidence="3 4" key="1">
    <citation type="journal article" date="2014" name="Nat. Commun.">
        <title>Klebsormidium flaccidum genome reveals primary factors for plant terrestrial adaptation.</title>
        <authorList>
            <person name="Hori K."/>
            <person name="Maruyama F."/>
            <person name="Fujisawa T."/>
            <person name="Togashi T."/>
            <person name="Yamamoto N."/>
            <person name="Seo M."/>
            <person name="Sato S."/>
            <person name="Yamada T."/>
            <person name="Mori H."/>
            <person name="Tajima N."/>
            <person name="Moriyama T."/>
            <person name="Ikeuchi M."/>
            <person name="Watanabe M."/>
            <person name="Wada H."/>
            <person name="Kobayashi K."/>
            <person name="Saito M."/>
            <person name="Masuda T."/>
            <person name="Sasaki-Sekimoto Y."/>
            <person name="Mashiguchi K."/>
            <person name="Awai K."/>
            <person name="Shimojima M."/>
            <person name="Masuda S."/>
            <person name="Iwai M."/>
            <person name="Nobusawa T."/>
            <person name="Narise T."/>
            <person name="Kondo S."/>
            <person name="Saito H."/>
            <person name="Sato R."/>
            <person name="Murakawa M."/>
            <person name="Ihara Y."/>
            <person name="Oshima-Yamada Y."/>
            <person name="Ohtaka K."/>
            <person name="Satoh M."/>
            <person name="Sonobe K."/>
            <person name="Ishii M."/>
            <person name="Ohtani R."/>
            <person name="Kanamori-Sato M."/>
            <person name="Honoki R."/>
            <person name="Miyazaki D."/>
            <person name="Mochizuki H."/>
            <person name="Umetsu J."/>
            <person name="Higashi K."/>
            <person name="Shibata D."/>
            <person name="Kamiya Y."/>
            <person name="Sato N."/>
            <person name="Nakamura Y."/>
            <person name="Tabata S."/>
            <person name="Ida S."/>
            <person name="Kurokawa K."/>
            <person name="Ohta H."/>
        </authorList>
    </citation>
    <scope>NUCLEOTIDE SEQUENCE [LARGE SCALE GENOMIC DNA]</scope>
    <source>
        <strain evidence="3 4">NIES-2285</strain>
    </source>
</reference>
<feature type="compositionally biased region" description="Low complexity" evidence="1">
    <location>
        <begin position="683"/>
        <end position="694"/>
    </location>
</feature>
<dbReference type="SMART" id="SM00767">
    <property type="entry name" value="DCD"/>
    <property type="match status" value="1"/>
</dbReference>
<feature type="compositionally biased region" description="Gly residues" evidence="1">
    <location>
        <begin position="252"/>
        <end position="264"/>
    </location>
</feature>
<dbReference type="Pfam" id="PF10539">
    <property type="entry name" value="Dev_Cell_Death"/>
    <property type="match status" value="1"/>
</dbReference>
<accession>A0A1Y1HQ06</accession>
<keyword evidence="4" id="KW-1185">Reference proteome</keyword>
<dbReference type="Proteomes" id="UP000054558">
    <property type="component" value="Unassembled WGS sequence"/>
</dbReference>
<dbReference type="EMBL" id="DF237009">
    <property type="protein sequence ID" value="GAQ80714.1"/>
    <property type="molecule type" value="Genomic_DNA"/>
</dbReference>
<feature type="region of interest" description="Disordered" evidence="1">
    <location>
        <begin position="178"/>
        <end position="399"/>
    </location>
</feature>
<dbReference type="PANTHER" id="PTHR46034">
    <property type="match status" value="1"/>
</dbReference>
<feature type="compositionally biased region" description="Basic and acidic residues" evidence="1">
    <location>
        <begin position="295"/>
        <end position="329"/>
    </location>
</feature>
<feature type="compositionally biased region" description="Low complexity" evidence="1">
    <location>
        <begin position="274"/>
        <end position="283"/>
    </location>
</feature>
<evidence type="ECO:0000256" key="1">
    <source>
        <dbReference type="SAM" id="MobiDB-lite"/>
    </source>
</evidence>
<feature type="compositionally biased region" description="Basic and acidic residues" evidence="1">
    <location>
        <begin position="631"/>
        <end position="669"/>
    </location>
</feature>
<dbReference type="InterPro" id="IPR013989">
    <property type="entry name" value="Dev_and_cell_death_domain"/>
</dbReference>
<feature type="domain" description="DCD" evidence="2">
    <location>
        <begin position="39"/>
        <end position="179"/>
    </location>
</feature>
<feature type="compositionally biased region" description="Polar residues" evidence="1">
    <location>
        <begin position="222"/>
        <end position="237"/>
    </location>
</feature>
<protein>
    <recommendedName>
        <fullName evidence="2">DCD domain-containing protein</fullName>
    </recommendedName>
</protein>
<feature type="compositionally biased region" description="Polar residues" evidence="1">
    <location>
        <begin position="789"/>
        <end position="809"/>
    </location>
</feature>
<evidence type="ECO:0000313" key="3">
    <source>
        <dbReference type="EMBL" id="GAQ80714.1"/>
    </source>
</evidence>
<evidence type="ECO:0000313" key="4">
    <source>
        <dbReference type="Proteomes" id="UP000054558"/>
    </source>
</evidence>
<evidence type="ECO:0000259" key="2">
    <source>
        <dbReference type="PROSITE" id="PS51222"/>
    </source>
</evidence>
<proteinExistence type="predicted"/>
<feature type="compositionally biased region" description="Basic and acidic residues" evidence="1">
    <location>
        <begin position="590"/>
        <end position="599"/>
    </location>
</feature>
<name>A0A1Y1HQ06_KLENI</name>
<feature type="compositionally biased region" description="Basic and acidic residues" evidence="1">
    <location>
        <begin position="455"/>
        <end position="556"/>
    </location>
</feature>
<dbReference type="InterPro" id="IPR044832">
    <property type="entry name" value="NRP-like"/>
</dbReference>
<organism evidence="3 4">
    <name type="scientific">Klebsormidium nitens</name>
    <name type="common">Green alga</name>
    <name type="synonym">Ulothrix nitens</name>
    <dbReference type="NCBI Taxonomy" id="105231"/>
    <lineage>
        <taxon>Eukaryota</taxon>
        <taxon>Viridiplantae</taxon>
        <taxon>Streptophyta</taxon>
        <taxon>Klebsormidiophyceae</taxon>
        <taxon>Klebsormidiales</taxon>
        <taxon>Klebsormidiaceae</taxon>
        <taxon>Klebsormidium</taxon>
    </lineage>
</organism>
<dbReference type="OMA" id="QTESHAM"/>
<feature type="compositionally biased region" description="Basic and acidic residues" evidence="1">
    <location>
        <begin position="1"/>
        <end position="32"/>
    </location>
</feature>
<dbReference type="PANTHER" id="PTHR46034:SF12">
    <property type="entry name" value="B2 PROTEIN"/>
    <property type="match status" value="1"/>
</dbReference>
<dbReference type="PROSITE" id="PS51222">
    <property type="entry name" value="DCD"/>
    <property type="match status" value="1"/>
</dbReference>